<feature type="signal peptide" evidence="2">
    <location>
        <begin position="1"/>
        <end position="17"/>
    </location>
</feature>
<dbReference type="PROSITE" id="PS51257">
    <property type="entry name" value="PROKAR_LIPOPROTEIN"/>
    <property type="match status" value="1"/>
</dbReference>
<dbReference type="AlphaFoldDB" id="A0A0D7CQI3"/>
<feature type="chain" id="PRO_5038595214" description="DUF4097 domain-containing protein" evidence="2">
    <location>
        <begin position="18"/>
        <end position="235"/>
    </location>
</feature>
<reference evidence="4 5" key="1">
    <citation type="submission" date="2014-09" db="EMBL/GenBank/DDBJ databases">
        <title>Draft genome sequence of Streptomyces natalensis ATCC 27448, producer of the antifungal pimaricin.</title>
        <authorList>
            <person name="Mendes M.V."/>
            <person name="Beites T."/>
            <person name="Pires S."/>
            <person name="Santos C.L."/>
            <person name="Moradas-Ferreira P."/>
        </authorList>
    </citation>
    <scope>NUCLEOTIDE SEQUENCE [LARGE SCALE GENOMIC DNA]</scope>
    <source>
        <strain evidence="4 5">ATCC 27448</strain>
    </source>
</reference>
<protein>
    <recommendedName>
        <fullName evidence="3">DUF4097 domain-containing protein</fullName>
    </recommendedName>
</protein>
<dbReference type="EMBL" id="JRKI01000009">
    <property type="protein sequence ID" value="KIZ18494.1"/>
    <property type="molecule type" value="Genomic_DNA"/>
</dbReference>
<dbReference type="RefSeq" id="WP_030068424.1">
    <property type="nucleotide sequence ID" value="NZ_JRKI01000009.1"/>
</dbReference>
<dbReference type="InterPro" id="IPR025164">
    <property type="entry name" value="Toastrack_DUF4097"/>
</dbReference>
<feature type="domain" description="DUF4097" evidence="3">
    <location>
        <begin position="42"/>
        <end position="230"/>
    </location>
</feature>
<accession>A0A0D7CQI3</accession>
<dbReference type="PATRIC" id="fig|1240678.4.peg.1626"/>
<organism evidence="4 5">
    <name type="scientific">Streptomyces natalensis ATCC 27448</name>
    <dbReference type="NCBI Taxonomy" id="1240678"/>
    <lineage>
        <taxon>Bacteria</taxon>
        <taxon>Bacillati</taxon>
        <taxon>Actinomycetota</taxon>
        <taxon>Actinomycetes</taxon>
        <taxon>Kitasatosporales</taxon>
        <taxon>Streptomycetaceae</taxon>
        <taxon>Streptomyces</taxon>
    </lineage>
</organism>
<evidence type="ECO:0000259" key="3">
    <source>
        <dbReference type="Pfam" id="PF13349"/>
    </source>
</evidence>
<evidence type="ECO:0000313" key="4">
    <source>
        <dbReference type="EMBL" id="KIZ18494.1"/>
    </source>
</evidence>
<dbReference type="Proteomes" id="UP000032458">
    <property type="component" value="Unassembled WGS sequence"/>
</dbReference>
<feature type="region of interest" description="Disordered" evidence="1">
    <location>
        <begin position="197"/>
        <end position="235"/>
    </location>
</feature>
<evidence type="ECO:0000313" key="5">
    <source>
        <dbReference type="Proteomes" id="UP000032458"/>
    </source>
</evidence>
<sequence length="235" mass="23813">MARLRSFPLVVFGAALAVGGSLTACSAFGPTQRAQRTYTVDDKITALTATTHGGNIEIVPIAAGGKVKVTEKYEYNDTKPHPAHTVENGRLTLEAADCSGSGERCSVAYRVLLPRKASVDLHTSGGDITVRGTSGAISAETSGGDVTVADSTARTAEVKTSGGDVDVTMASAPDKLSGQTSGGDVTIRLPKTSYAVDASTSGGTRKVSVPTDGGSAHKITARTSGGDVSVEPATS</sequence>
<keyword evidence="5" id="KW-1185">Reference proteome</keyword>
<proteinExistence type="predicted"/>
<comment type="caution">
    <text evidence="4">The sequence shown here is derived from an EMBL/GenBank/DDBJ whole genome shotgun (WGS) entry which is preliminary data.</text>
</comment>
<evidence type="ECO:0000256" key="1">
    <source>
        <dbReference type="SAM" id="MobiDB-lite"/>
    </source>
</evidence>
<dbReference type="Gene3D" id="2.160.20.120">
    <property type="match status" value="1"/>
</dbReference>
<name>A0A0D7CQI3_9ACTN</name>
<evidence type="ECO:0000256" key="2">
    <source>
        <dbReference type="SAM" id="SignalP"/>
    </source>
</evidence>
<keyword evidence="2" id="KW-0732">Signal</keyword>
<dbReference type="Pfam" id="PF13349">
    <property type="entry name" value="DUF4097"/>
    <property type="match status" value="1"/>
</dbReference>
<gene>
    <name evidence="4" type="ORF">SNA_07760</name>
</gene>